<evidence type="ECO:0000313" key="2">
    <source>
        <dbReference type="EMBL" id="GLW61935.1"/>
    </source>
</evidence>
<keyword evidence="3" id="KW-1185">Reference proteome</keyword>
<protein>
    <submittedName>
        <fullName evidence="2">Uncharacterized protein</fullName>
    </submittedName>
</protein>
<feature type="transmembrane region" description="Helical" evidence="1">
    <location>
        <begin position="12"/>
        <end position="39"/>
    </location>
</feature>
<dbReference type="Proteomes" id="UP001165124">
    <property type="component" value="Unassembled WGS sequence"/>
</dbReference>
<reference evidence="2" key="1">
    <citation type="submission" date="2023-02" db="EMBL/GenBank/DDBJ databases">
        <title>Actinomadura rubrobrunea NBRC 14622.</title>
        <authorList>
            <person name="Ichikawa N."/>
            <person name="Sato H."/>
            <person name="Tonouchi N."/>
        </authorList>
    </citation>
    <scope>NUCLEOTIDE SEQUENCE</scope>
    <source>
        <strain evidence="2">NBRC 14622</strain>
    </source>
</reference>
<evidence type="ECO:0000313" key="3">
    <source>
        <dbReference type="Proteomes" id="UP001165124"/>
    </source>
</evidence>
<sequence length="40" mass="4112">MGSSWRDQPRGLACAVVAGFFLLTAIAFALAIGAFAAALR</sequence>
<name>A0A9W6PR30_9ACTN</name>
<dbReference type="EMBL" id="BSRZ01000001">
    <property type="protein sequence ID" value="GLW61935.1"/>
    <property type="molecule type" value="Genomic_DNA"/>
</dbReference>
<comment type="caution">
    <text evidence="2">The sequence shown here is derived from an EMBL/GenBank/DDBJ whole genome shotgun (WGS) entry which is preliminary data.</text>
</comment>
<evidence type="ECO:0000256" key="1">
    <source>
        <dbReference type="SAM" id="Phobius"/>
    </source>
</evidence>
<dbReference type="AlphaFoldDB" id="A0A9W6PR30"/>
<accession>A0A9W6PR30</accession>
<keyword evidence="1" id="KW-1133">Transmembrane helix</keyword>
<organism evidence="2 3">
    <name type="scientific">Actinomadura rubrobrunea</name>
    <dbReference type="NCBI Taxonomy" id="115335"/>
    <lineage>
        <taxon>Bacteria</taxon>
        <taxon>Bacillati</taxon>
        <taxon>Actinomycetota</taxon>
        <taxon>Actinomycetes</taxon>
        <taxon>Streptosporangiales</taxon>
        <taxon>Thermomonosporaceae</taxon>
        <taxon>Actinomadura</taxon>
    </lineage>
</organism>
<proteinExistence type="predicted"/>
<keyword evidence="1" id="KW-0472">Membrane</keyword>
<gene>
    <name evidence="2" type="ORF">Arub01_01790</name>
</gene>
<dbReference type="RefSeq" id="WP_281179255.1">
    <property type="nucleotide sequence ID" value="NZ_BSRZ01000001.1"/>
</dbReference>
<keyword evidence="1" id="KW-0812">Transmembrane</keyword>